<dbReference type="Proteomes" id="UP000298416">
    <property type="component" value="Unassembled WGS sequence"/>
</dbReference>
<accession>A0A8X9AAH9</accession>
<protein>
    <submittedName>
        <fullName evidence="3">Uncharacterized protein</fullName>
    </submittedName>
</protein>
<dbReference type="InterPro" id="IPR050823">
    <property type="entry name" value="Plant_Ser_Thr_Prot_Kinase"/>
</dbReference>
<comment type="caution">
    <text evidence="3">The sequence shown here is derived from an EMBL/GenBank/DDBJ whole genome shotgun (WGS) entry which is preliminary data.</text>
</comment>
<feature type="region of interest" description="Disordered" evidence="2">
    <location>
        <begin position="101"/>
        <end position="149"/>
    </location>
</feature>
<dbReference type="InterPro" id="IPR011009">
    <property type="entry name" value="Kinase-like_dom_sf"/>
</dbReference>
<dbReference type="Gene3D" id="3.30.200.20">
    <property type="entry name" value="Phosphorylase Kinase, domain 1"/>
    <property type="match status" value="1"/>
</dbReference>
<keyword evidence="1" id="KW-0067">ATP-binding</keyword>
<evidence type="ECO:0000256" key="1">
    <source>
        <dbReference type="PROSITE-ProRule" id="PRU10141"/>
    </source>
</evidence>
<name>A0A8X9AAH9_SALSN</name>
<evidence type="ECO:0000313" key="3">
    <source>
        <dbReference type="EMBL" id="KAG6434368.1"/>
    </source>
</evidence>
<evidence type="ECO:0000313" key="4">
    <source>
        <dbReference type="Proteomes" id="UP000298416"/>
    </source>
</evidence>
<dbReference type="SUPFAM" id="SSF56112">
    <property type="entry name" value="Protein kinase-like (PK-like)"/>
    <property type="match status" value="1"/>
</dbReference>
<reference evidence="3" key="1">
    <citation type="submission" date="2018-01" db="EMBL/GenBank/DDBJ databases">
        <authorList>
            <person name="Mao J.F."/>
        </authorList>
    </citation>
    <scope>NUCLEOTIDE SEQUENCE</scope>
    <source>
        <strain evidence="3">Huo1</strain>
        <tissue evidence="3">Leaf</tissue>
    </source>
</reference>
<organism evidence="3">
    <name type="scientific">Salvia splendens</name>
    <name type="common">Scarlet sage</name>
    <dbReference type="NCBI Taxonomy" id="180675"/>
    <lineage>
        <taxon>Eukaryota</taxon>
        <taxon>Viridiplantae</taxon>
        <taxon>Streptophyta</taxon>
        <taxon>Embryophyta</taxon>
        <taxon>Tracheophyta</taxon>
        <taxon>Spermatophyta</taxon>
        <taxon>Magnoliopsida</taxon>
        <taxon>eudicotyledons</taxon>
        <taxon>Gunneridae</taxon>
        <taxon>Pentapetalae</taxon>
        <taxon>asterids</taxon>
        <taxon>lamiids</taxon>
        <taxon>Lamiales</taxon>
        <taxon>Lamiaceae</taxon>
        <taxon>Nepetoideae</taxon>
        <taxon>Mentheae</taxon>
        <taxon>Salviinae</taxon>
        <taxon>Salvia</taxon>
        <taxon>Salvia subgen. Calosphace</taxon>
        <taxon>core Calosphace</taxon>
    </lineage>
</organism>
<dbReference type="GO" id="GO:0005524">
    <property type="term" value="F:ATP binding"/>
    <property type="evidence" value="ECO:0007669"/>
    <property type="project" value="UniProtKB-UniRule"/>
</dbReference>
<feature type="compositionally biased region" description="Polar residues" evidence="2">
    <location>
        <begin position="118"/>
        <end position="134"/>
    </location>
</feature>
<feature type="binding site" evidence="1">
    <location>
        <position position="54"/>
    </location>
    <ligand>
        <name>ATP</name>
        <dbReference type="ChEBI" id="CHEBI:30616"/>
    </ligand>
</feature>
<dbReference type="EMBL" id="PNBA02000002">
    <property type="protein sequence ID" value="KAG6434368.1"/>
    <property type="molecule type" value="Genomic_DNA"/>
</dbReference>
<keyword evidence="4" id="KW-1185">Reference proteome</keyword>
<evidence type="ECO:0000256" key="2">
    <source>
        <dbReference type="SAM" id="MobiDB-lite"/>
    </source>
</evidence>
<reference evidence="3" key="2">
    <citation type="submission" date="2020-08" db="EMBL/GenBank/DDBJ databases">
        <title>Plant Genome Project.</title>
        <authorList>
            <person name="Zhang R.-G."/>
        </authorList>
    </citation>
    <scope>NUCLEOTIDE SEQUENCE</scope>
    <source>
        <strain evidence="3">Huo1</strain>
        <tissue evidence="3">Leaf</tissue>
    </source>
</reference>
<dbReference type="PROSITE" id="PS00107">
    <property type="entry name" value="PROTEIN_KINASE_ATP"/>
    <property type="match status" value="1"/>
</dbReference>
<dbReference type="PANTHER" id="PTHR45621">
    <property type="entry name" value="OS01G0588500 PROTEIN-RELATED"/>
    <property type="match status" value="1"/>
</dbReference>
<dbReference type="AlphaFoldDB" id="A0A8X9AAH9"/>
<keyword evidence="1" id="KW-0547">Nucleotide-binding</keyword>
<sequence>MKSFTLADLKAATRNFRPDSVIGEGGFGSVFKGWIDEHTFAAARAGSGIVIAVKRLNQEGWQGHTEWLATKAAQLALQCLAIEARSRPNMDEVVTALKQLQDSKDASKHDRKHHQLKIRSQTNSEPKTCKSSAQETRKATAYPRPSAFV</sequence>
<dbReference type="InterPro" id="IPR017441">
    <property type="entry name" value="Protein_kinase_ATP_BS"/>
</dbReference>
<gene>
    <name evidence="3" type="ORF">SASPL_105998</name>
</gene>
<proteinExistence type="predicted"/>